<reference evidence="3 4" key="1">
    <citation type="journal article" date="2023" name="Arcadia Sci">
        <title>De novo assembly of a long-read Amblyomma americanum tick genome.</title>
        <authorList>
            <person name="Chou S."/>
            <person name="Poskanzer K.E."/>
            <person name="Rollins M."/>
            <person name="Thuy-Boun P.S."/>
        </authorList>
    </citation>
    <scope>NUCLEOTIDE SEQUENCE [LARGE SCALE GENOMIC DNA]</scope>
    <source>
        <strain evidence="3">F_SG_1</strain>
        <tissue evidence="3">Salivary glands</tissue>
    </source>
</reference>
<organism evidence="3 4">
    <name type="scientific">Amblyomma americanum</name>
    <name type="common">Lone star tick</name>
    <dbReference type="NCBI Taxonomy" id="6943"/>
    <lineage>
        <taxon>Eukaryota</taxon>
        <taxon>Metazoa</taxon>
        <taxon>Ecdysozoa</taxon>
        <taxon>Arthropoda</taxon>
        <taxon>Chelicerata</taxon>
        <taxon>Arachnida</taxon>
        <taxon>Acari</taxon>
        <taxon>Parasitiformes</taxon>
        <taxon>Ixodida</taxon>
        <taxon>Ixodoidea</taxon>
        <taxon>Ixodidae</taxon>
        <taxon>Amblyomminae</taxon>
        <taxon>Amblyomma</taxon>
    </lineage>
</organism>
<dbReference type="AlphaFoldDB" id="A0AAQ4DC12"/>
<comment type="caution">
    <text evidence="3">The sequence shown here is derived from an EMBL/GenBank/DDBJ whole genome shotgun (WGS) entry which is preliminary data.</text>
</comment>
<accession>A0AAQ4DC12</accession>
<dbReference type="InterPro" id="IPR016159">
    <property type="entry name" value="Cullin_repeat-like_dom_sf"/>
</dbReference>
<evidence type="ECO:0000259" key="2">
    <source>
        <dbReference type="Pfam" id="PF00888"/>
    </source>
</evidence>
<evidence type="ECO:0000313" key="4">
    <source>
        <dbReference type="Proteomes" id="UP001321473"/>
    </source>
</evidence>
<keyword evidence="4" id="KW-1185">Reference proteome</keyword>
<comment type="similarity">
    <text evidence="1">Belongs to the cullin family.</text>
</comment>
<gene>
    <name evidence="3" type="ORF">V5799_028728</name>
</gene>
<evidence type="ECO:0000313" key="3">
    <source>
        <dbReference type="EMBL" id="KAK8760002.1"/>
    </source>
</evidence>
<dbReference type="PANTHER" id="PTHR11932">
    <property type="entry name" value="CULLIN"/>
    <property type="match status" value="1"/>
</dbReference>
<dbReference type="EMBL" id="JARKHS020032447">
    <property type="protein sequence ID" value="KAK8760002.1"/>
    <property type="molecule type" value="Genomic_DNA"/>
</dbReference>
<protein>
    <recommendedName>
        <fullName evidence="2">Cullin N-terminal domain-containing protein</fullName>
    </recommendedName>
</protein>
<feature type="domain" description="Cullin N-terminal" evidence="2">
    <location>
        <begin position="4"/>
        <end position="195"/>
    </location>
</feature>
<proteinExistence type="inferred from homology"/>
<dbReference type="InterPro" id="IPR045093">
    <property type="entry name" value="Cullin"/>
</dbReference>
<dbReference type="GO" id="GO:0031625">
    <property type="term" value="F:ubiquitin protein ligase binding"/>
    <property type="evidence" value="ECO:0007669"/>
    <property type="project" value="InterPro"/>
</dbReference>
<name>A0AAQ4DC12_AMBAM</name>
<evidence type="ECO:0000256" key="1">
    <source>
        <dbReference type="ARBA" id="ARBA00006019"/>
    </source>
</evidence>
<dbReference type="SUPFAM" id="SSF74788">
    <property type="entry name" value="Cullin repeat-like"/>
    <property type="match status" value="1"/>
</dbReference>
<dbReference type="Gene3D" id="1.20.1310.10">
    <property type="entry name" value="Cullin Repeats"/>
    <property type="match status" value="2"/>
</dbReference>
<dbReference type="GO" id="GO:0006511">
    <property type="term" value="P:ubiquitin-dependent protein catabolic process"/>
    <property type="evidence" value="ECO:0007669"/>
    <property type="project" value="InterPro"/>
</dbReference>
<dbReference type="Proteomes" id="UP001321473">
    <property type="component" value="Unassembled WGS sequence"/>
</dbReference>
<dbReference type="InterPro" id="IPR001373">
    <property type="entry name" value="Cullin_N"/>
</dbReference>
<dbReference type="Pfam" id="PF00888">
    <property type="entry name" value="Cullin"/>
    <property type="match status" value="1"/>
</dbReference>
<sequence length="206" mass="23124">MSPDREGEMVDKLSVKNACLILGKLSVNSRSVYEEDLELPFLAVSAKLCAVESQKQLAEKSAIDYIGMAEQRINEETQRAKLHLDPGTELLIQQVVYQELDASRVNAIVAKEDSGVVTVLKNQRVGDLTRIFRLLSRAEDDHNAVTEYVSNYLRELGRSLMAEDGDKADSLCLVKKLIDLKDHYEHILNACFSDEFLVKRIIGVDV</sequence>